<keyword evidence="3" id="KW-1185">Reference proteome</keyword>
<name>A0AAD6U534_9AGAR</name>
<dbReference type="Proteomes" id="UP001222325">
    <property type="component" value="Unassembled WGS sequence"/>
</dbReference>
<organism evidence="2 3">
    <name type="scientific">Mycena belliarum</name>
    <dbReference type="NCBI Taxonomy" id="1033014"/>
    <lineage>
        <taxon>Eukaryota</taxon>
        <taxon>Fungi</taxon>
        <taxon>Dikarya</taxon>
        <taxon>Basidiomycota</taxon>
        <taxon>Agaricomycotina</taxon>
        <taxon>Agaricomycetes</taxon>
        <taxon>Agaricomycetidae</taxon>
        <taxon>Agaricales</taxon>
        <taxon>Marasmiineae</taxon>
        <taxon>Mycenaceae</taxon>
        <taxon>Mycena</taxon>
    </lineage>
</organism>
<reference evidence="2" key="1">
    <citation type="submission" date="2023-03" db="EMBL/GenBank/DDBJ databases">
        <title>Massive genome expansion in bonnet fungi (Mycena s.s.) driven by repeated elements and novel gene families across ecological guilds.</title>
        <authorList>
            <consortium name="Lawrence Berkeley National Laboratory"/>
            <person name="Harder C.B."/>
            <person name="Miyauchi S."/>
            <person name="Viragh M."/>
            <person name="Kuo A."/>
            <person name="Thoen E."/>
            <person name="Andreopoulos B."/>
            <person name="Lu D."/>
            <person name="Skrede I."/>
            <person name="Drula E."/>
            <person name="Henrissat B."/>
            <person name="Morin E."/>
            <person name="Kohler A."/>
            <person name="Barry K."/>
            <person name="LaButti K."/>
            <person name="Morin E."/>
            <person name="Salamov A."/>
            <person name="Lipzen A."/>
            <person name="Mereny Z."/>
            <person name="Hegedus B."/>
            <person name="Baldrian P."/>
            <person name="Stursova M."/>
            <person name="Weitz H."/>
            <person name="Taylor A."/>
            <person name="Grigoriev I.V."/>
            <person name="Nagy L.G."/>
            <person name="Martin F."/>
            <person name="Kauserud H."/>
        </authorList>
    </citation>
    <scope>NUCLEOTIDE SEQUENCE</scope>
    <source>
        <strain evidence="2">CBHHK173m</strain>
    </source>
</reference>
<feature type="region of interest" description="Disordered" evidence="1">
    <location>
        <begin position="156"/>
        <end position="182"/>
    </location>
</feature>
<feature type="compositionally biased region" description="Low complexity" evidence="1">
    <location>
        <begin position="156"/>
        <end position="165"/>
    </location>
</feature>
<evidence type="ECO:0000313" key="2">
    <source>
        <dbReference type="EMBL" id="KAJ7090927.1"/>
    </source>
</evidence>
<comment type="caution">
    <text evidence="2">The sequence shown here is derived from an EMBL/GenBank/DDBJ whole genome shotgun (WGS) entry which is preliminary data.</text>
</comment>
<protein>
    <submittedName>
        <fullName evidence="2">Uncharacterized protein</fullName>
    </submittedName>
</protein>
<evidence type="ECO:0000256" key="1">
    <source>
        <dbReference type="SAM" id="MobiDB-lite"/>
    </source>
</evidence>
<feature type="compositionally biased region" description="Basic residues" evidence="1">
    <location>
        <begin position="171"/>
        <end position="181"/>
    </location>
</feature>
<dbReference type="EMBL" id="JARJCN010000021">
    <property type="protein sequence ID" value="KAJ7090927.1"/>
    <property type="molecule type" value="Genomic_DNA"/>
</dbReference>
<dbReference type="AlphaFoldDB" id="A0AAD6U534"/>
<gene>
    <name evidence="2" type="ORF">B0H15DRAFT_948677</name>
</gene>
<accession>A0AAD6U534</accession>
<evidence type="ECO:0000313" key="3">
    <source>
        <dbReference type="Proteomes" id="UP001222325"/>
    </source>
</evidence>
<proteinExistence type="predicted"/>
<sequence>MHGPRASGACVSCTPLALVLRTTRADGARYSRRRATPLPVLRLAFPFRGAGPSVPSTTRPCARLAPPLRVPRPSRYEHVAAGLAPAATSIRDRERACHAASETPGCDSSGGVARPPAAFPAQTPPLPRVPPCRCVRSAESARGAAALAALTSAAAAPTSLASHRASTPPPRKPRSQRRPRIRGSLCARGLRDGRSQRRLRCTLVEGSVLAFVLLRPNAPHPSSVLRPPPARSIPRPTASDTLLASASPVFAALEAHERRL</sequence>